<protein>
    <submittedName>
        <fullName evidence="1">Uncharacterized protein</fullName>
    </submittedName>
</protein>
<evidence type="ECO:0000313" key="1">
    <source>
        <dbReference type="EMBL" id="TDP61746.1"/>
    </source>
</evidence>
<sequence>MKKVFYITFTLIIVFLISGLIPMNKGKDNCIEISGIIKSVSEGGVKDLVFELENDEIKYYINRGFENGFEISKAKKDFEGKKITLFYVNSWTLLAPLGTTSKHVANAVINDSVIYNEW</sequence>
<reference evidence="1 2" key="1">
    <citation type="submission" date="2019-03" db="EMBL/GenBank/DDBJ databases">
        <title>Genomic Encyclopedia of Archaeal and Bacterial Type Strains, Phase II (KMG-II): from individual species to whole genera.</title>
        <authorList>
            <person name="Goeker M."/>
        </authorList>
    </citation>
    <scope>NUCLEOTIDE SEQUENCE [LARGE SCALE GENOMIC DNA]</scope>
    <source>
        <strain evidence="1 2">DSM 25687</strain>
    </source>
</reference>
<comment type="caution">
    <text evidence="1">The sequence shown here is derived from an EMBL/GenBank/DDBJ whole genome shotgun (WGS) entry which is preliminary data.</text>
</comment>
<accession>A0A4R6QHC1</accession>
<evidence type="ECO:0000313" key="2">
    <source>
        <dbReference type="Proteomes" id="UP000295260"/>
    </source>
</evidence>
<dbReference type="AlphaFoldDB" id="A0A4R6QHC1"/>
<proteinExistence type="predicted"/>
<dbReference type="EMBL" id="SNXR01000002">
    <property type="protein sequence ID" value="TDP61746.1"/>
    <property type="molecule type" value="Genomic_DNA"/>
</dbReference>
<dbReference type="OrthoDB" id="979995at2"/>
<dbReference type="Proteomes" id="UP000295260">
    <property type="component" value="Unassembled WGS sequence"/>
</dbReference>
<keyword evidence="2" id="KW-1185">Reference proteome</keyword>
<gene>
    <name evidence="1" type="ORF">BC748_0162</name>
</gene>
<name>A0A4R6QHC1_9FLAO</name>
<dbReference type="RefSeq" id="WP_133531555.1">
    <property type="nucleotide sequence ID" value="NZ_SNXR01000002.1"/>
</dbReference>
<organism evidence="1 2">
    <name type="scientific">Flavobacterium dankookense</name>
    <dbReference type="NCBI Taxonomy" id="706186"/>
    <lineage>
        <taxon>Bacteria</taxon>
        <taxon>Pseudomonadati</taxon>
        <taxon>Bacteroidota</taxon>
        <taxon>Flavobacteriia</taxon>
        <taxon>Flavobacteriales</taxon>
        <taxon>Flavobacteriaceae</taxon>
        <taxon>Flavobacterium</taxon>
    </lineage>
</organism>